<accession>A0A0N4ZZA5</accession>
<reference evidence="4" key="1">
    <citation type="submission" date="2017-02" db="UniProtKB">
        <authorList>
            <consortium name="WormBaseParasite"/>
        </authorList>
    </citation>
    <scope>IDENTIFICATION</scope>
</reference>
<dbReference type="Pfam" id="PF10328">
    <property type="entry name" value="7TM_GPCR_Srx"/>
    <property type="match status" value="1"/>
</dbReference>
<dbReference type="InterPro" id="IPR019430">
    <property type="entry name" value="7TM_GPCR_serpentine_rcpt_Srx"/>
</dbReference>
<evidence type="ECO:0000313" key="4">
    <source>
        <dbReference type="WBParaSite" id="PTRK_0001411800.1"/>
    </source>
</evidence>
<dbReference type="AlphaFoldDB" id="A0A0N4ZZA5"/>
<name>A0A0N4ZZA5_PARTI</name>
<feature type="transmembrane region" description="Helical" evidence="1">
    <location>
        <begin position="291"/>
        <end position="312"/>
    </location>
</feature>
<feature type="domain" description="7TM GPCR serpentine receptor class x (Srx)" evidence="2">
    <location>
        <begin position="62"/>
        <end position="245"/>
    </location>
</feature>
<protein>
    <submittedName>
        <fullName evidence="4">7TM_GPCR_Srx domain-containing protein</fullName>
    </submittedName>
</protein>
<dbReference type="WBParaSite" id="PTRK_0001411800.1">
    <property type="protein sequence ID" value="PTRK_0001411800.1"/>
    <property type="gene ID" value="PTRK_0001411800"/>
</dbReference>
<feature type="transmembrane region" description="Helical" evidence="1">
    <location>
        <begin position="258"/>
        <end position="279"/>
    </location>
</feature>
<sequence>MDVIDSDDLQEYDKPINYYTFNNESYDYADFYNYDFDAFSPVTPIAAHLSHIQIGIIHLSLSIIFFIIQLLFFYSIRKISIKDNIPFKIIFHHGILSFVQQLCHIITSILTIEKSHINLFLIALLGSFLHSFYIGGVILIFILTVNRFDIIYDTKYFPTISRKKIFKISIIITYISMMGFFIFFMIPQYRLIFNLKRYEWTFVNITDENREVILIESKIVFIFLILSFIFQVLIFTKVISLRCKTSGKVFYFNKDFKLILYSVLCFATTAFVEICWSGLFLKIYETWYGGMLPQILFIIVSGANTTFSFFCVK</sequence>
<evidence type="ECO:0000313" key="3">
    <source>
        <dbReference type="Proteomes" id="UP000038045"/>
    </source>
</evidence>
<keyword evidence="1" id="KW-0812">Transmembrane</keyword>
<keyword evidence="3" id="KW-1185">Reference proteome</keyword>
<evidence type="ECO:0000256" key="1">
    <source>
        <dbReference type="SAM" id="Phobius"/>
    </source>
</evidence>
<keyword evidence="1" id="KW-0472">Membrane</keyword>
<feature type="transmembrane region" description="Helical" evidence="1">
    <location>
        <begin position="219"/>
        <end position="238"/>
    </location>
</feature>
<feature type="transmembrane region" description="Helical" evidence="1">
    <location>
        <begin position="165"/>
        <end position="186"/>
    </location>
</feature>
<dbReference type="Proteomes" id="UP000038045">
    <property type="component" value="Unplaced"/>
</dbReference>
<feature type="transmembrane region" description="Helical" evidence="1">
    <location>
        <begin position="118"/>
        <end position="144"/>
    </location>
</feature>
<organism evidence="3 4">
    <name type="scientific">Parastrongyloides trichosuri</name>
    <name type="common">Possum-specific nematode worm</name>
    <dbReference type="NCBI Taxonomy" id="131310"/>
    <lineage>
        <taxon>Eukaryota</taxon>
        <taxon>Metazoa</taxon>
        <taxon>Ecdysozoa</taxon>
        <taxon>Nematoda</taxon>
        <taxon>Chromadorea</taxon>
        <taxon>Rhabditida</taxon>
        <taxon>Tylenchina</taxon>
        <taxon>Panagrolaimomorpha</taxon>
        <taxon>Strongyloidoidea</taxon>
        <taxon>Strongyloididae</taxon>
        <taxon>Parastrongyloides</taxon>
    </lineage>
</organism>
<feature type="transmembrane region" description="Helical" evidence="1">
    <location>
        <begin position="52"/>
        <end position="74"/>
    </location>
</feature>
<evidence type="ECO:0000259" key="2">
    <source>
        <dbReference type="Pfam" id="PF10328"/>
    </source>
</evidence>
<proteinExistence type="predicted"/>
<feature type="transmembrane region" description="Helical" evidence="1">
    <location>
        <begin position="95"/>
        <end position="112"/>
    </location>
</feature>
<keyword evidence="1" id="KW-1133">Transmembrane helix</keyword>